<proteinExistence type="predicted"/>
<organism evidence="2 3">
    <name type="scientific">Elysia chlorotica</name>
    <name type="common">Eastern emerald elysia</name>
    <name type="synonym">Sea slug</name>
    <dbReference type="NCBI Taxonomy" id="188477"/>
    <lineage>
        <taxon>Eukaryota</taxon>
        <taxon>Metazoa</taxon>
        <taxon>Spiralia</taxon>
        <taxon>Lophotrochozoa</taxon>
        <taxon>Mollusca</taxon>
        <taxon>Gastropoda</taxon>
        <taxon>Heterobranchia</taxon>
        <taxon>Euthyneura</taxon>
        <taxon>Panpulmonata</taxon>
        <taxon>Sacoglossa</taxon>
        <taxon>Placobranchoidea</taxon>
        <taxon>Plakobranchidae</taxon>
        <taxon>Elysia</taxon>
    </lineage>
</organism>
<protein>
    <recommendedName>
        <fullName evidence="1">Reverse transcriptase domain-containing protein</fullName>
    </recommendedName>
</protein>
<dbReference type="Proteomes" id="UP000271974">
    <property type="component" value="Unassembled WGS sequence"/>
</dbReference>
<sequence length="224" mass="25396">MVMSGKSWRQATIIPVPKPGKHSENPQNYRLMALTSCLCKRFEKMVARRLSWHLEITNLLSNYQCGFRTKRSTAAHLIRLETLVREAFINNQPMVDVFFDLEKAYDTIWKYGKLKNLKNMGFEGNLPIGYKNETCVGAACHSSSADKCCGVSAKASIFTAEAVALCMALDNVSTLRKDKFLILSDSLSLVKAVTGQEYLRQDDETKWYSIESDLDILILLTLFY</sequence>
<comment type="caution">
    <text evidence="2">The sequence shown here is derived from an EMBL/GenBank/DDBJ whole genome shotgun (WGS) entry which is preliminary data.</text>
</comment>
<feature type="domain" description="Reverse transcriptase" evidence="1">
    <location>
        <begin position="16"/>
        <end position="124"/>
    </location>
</feature>
<evidence type="ECO:0000259" key="1">
    <source>
        <dbReference type="Pfam" id="PF00078"/>
    </source>
</evidence>
<dbReference type="AlphaFoldDB" id="A0A433TLT4"/>
<keyword evidence="3" id="KW-1185">Reference proteome</keyword>
<evidence type="ECO:0000313" key="3">
    <source>
        <dbReference type="Proteomes" id="UP000271974"/>
    </source>
</evidence>
<dbReference type="PANTHER" id="PTHR19446">
    <property type="entry name" value="REVERSE TRANSCRIPTASES"/>
    <property type="match status" value="1"/>
</dbReference>
<gene>
    <name evidence="2" type="ORF">EGW08_009672</name>
</gene>
<accession>A0A433TLT4</accession>
<reference evidence="2 3" key="1">
    <citation type="submission" date="2019-01" db="EMBL/GenBank/DDBJ databases">
        <title>A draft genome assembly of the solar-powered sea slug Elysia chlorotica.</title>
        <authorList>
            <person name="Cai H."/>
            <person name="Li Q."/>
            <person name="Fang X."/>
            <person name="Li J."/>
            <person name="Curtis N.E."/>
            <person name="Altenburger A."/>
            <person name="Shibata T."/>
            <person name="Feng M."/>
            <person name="Maeda T."/>
            <person name="Schwartz J.A."/>
            <person name="Shigenobu S."/>
            <person name="Lundholm N."/>
            <person name="Nishiyama T."/>
            <person name="Yang H."/>
            <person name="Hasebe M."/>
            <person name="Li S."/>
            <person name="Pierce S.K."/>
            <person name="Wang J."/>
        </authorList>
    </citation>
    <scope>NUCLEOTIDE SEQUENCE [LARGE SCALE GENOMIC DNA]</scope>
    <source>
        <strain evidence="2">EC2010</strain>
        <tissue evidence="2">Whole organism of an adult</tissue>
    </source>
</reference>
<dbReference type="InterPro" id="IPR000477">
    <property type="entry name" value="RT_dom"/>
</dbReference>
<dbReference type="EMBL" id="RQTK01000281">
    <property type="protein sequence ID" value="RUS82542.1"/>
    <property type="molecule type" value="Genomic_DNA"/>
</dbReference>
<dbReference type="Pfam" id="PF00078">
    <property type="entry name" value="RVT_1"/>
    <property type="match status" value="1"/>
</dbReference>
<evidence type="ECO:0000313" key="2">
    <source>
        <dbReference type="EMBL" id="RUS82542.1"/>
    </source>
</evidence>
<dbReference type="OrthoDB" id="6243574at2759"/>
<dbReference type="STRING" id="188477.A0A433TLT4"/>
<name>A0A433TLT4_ELYCH</name>